<dbReference type="Proteomes" id="UP000030758">
    <property type="component" value="Unassembled WGS sequence"/>
</dbReference>
<evidence type="ECO:0008006" key="4">
    <source>
        <dbReference type="Google" id="ProtNLM"/>
    </source>
</evidence>
<organism evidence="2">
    <name type="scientific">Trichuris suis</name>
    <name type="common">pig whipworm</name>
    <dbReference type="NCBI Taxonomy" id="68888"/>
    <lineage>
        <taxon>Eukaryota</taxon>
        <taxon>Metazoa</taxon>
        <taxon>Ecdysozoa</taxon>
        <taxon>Nematoda</taxon>
        <taxon>Enoplea</taxon>
        <taxon>Dorylaimia</taxon>
        <taxon>Trichinellida</taxon>
        <taxon>Trichuridae</taxon>
        <taxon>Trichuris</taxon>
    </lineage>
</organism>
<evidence type="ECO:0000313" key="2">
    <source>
        <dbReference type="EMBL" id="KFD63466.1"/>
    </source>
</evidence>
<evidence type="ECO:0000313" key="3">
    <source>
        <dbReference type="Proteomes" id="UP000030764"/>
    </source>
</evidence>
<dbReference type="EMBL" id="KL367573">
    <property type="protein sequence ID" value="KFD63466.1"/>
    <property type="molecule type" value="Genomic_DNA"/>
</dbReference>
<gene>
    <name evidence="1" type="ORF">M513_08579</name>
    <name evidence="2" type="ORF">M514_08579</name>
</gene>
<dbReference type="AlphaFoldDB" id="A0A085N1X0"/>
<dbReference type="EMBL" id="KL363252">
    <property type="protein sequence ID" value="KFD50511.1"/>
    <property type="molecule type" value="Genomic_DNA"/>
</dbReference>
<sequence length="61" mass="7048">MEHLEERAFEKTDNPVAPTLFKRYVDDIFAIVKKGQEDTLLEYLNTIFLGQIAFTIEKEGA</sequence>
<dbReference type="Proteomes" id="UP000030764">
    <property type="component" value="Unassembled WGS sequence"/>
</dbReference>
<protein>
    <recommendedName>
        <fullName evidence="4">Reverse transcriptase domain-containing protein</fullName>
    </recommendedName>
</protein>
<evidence type="ECO:0000313" key="1">
    <source>
        <dbReference type="EMBL" id="KFD50511.1"/>
    </source>
</evidence>
<name>A0A085N1X0_9BILA</name>
<reference evidence="2 3" key="1">
    <citation type="journal article" date="2014" name="Nat. Genet.">
        <title>Genome and transcriptome of the porcine whipworm Trichuris suis.</title>
        <authorList>
            <person name="Jex A.R."/>
            <person name="Nejsum P."/>
            <person name="Schwarz E.M."/>
            <person name="Hu L."/>
            <person name="Young N.D."/>
            <person name="Hall R.S."/>
            <person name="Korhonen P.K."/>
            <person name="Liao S."/>
            <person name="Thamsborg S."/>
            <person name="Xia J."/>
            <person name="Xu P."/>
            <person name="Wang S."/>
            <person name="Scheerlinck J.P."/>
            <person name="Hofmann A."/>
            <person name="Sternberg P.W."/>
            <person name="Wang J."/>
            <person name="Gasser R.B."/>
        </authorList>
    </citation>
    <scope>NUCLEOTIDE SEQUENCE [LARGE SCALE GENOMIC DNA]</scope>
    <source>
        <strain evidence="2">DCEP-RM93F</strain>
        <strain evidence="1">DCEP-RM93M</strain>
    </source>
</reference>
<proteinExistence type="predicted"/>
<keyword evidence="3" id="KW-1185">Reference proteome</keyword>
<accession>A0A085N1X0</accession>